<accession>A0A840N1G5</accession>
<gene>
    <name evidence="1" type="ORF">HNQ36_002756</name>
</gene>
<dbReference type="Proteomes" id="UP000521227">
    <property type="component" value="Unassembled WGS sequence"/>
</dbReference>
<comment type="caution">
    <text evidence="1">The sequence shown here is derived from an EMBL/GenBank/DDBJ whole genome shotgun (WGS) entry which is preliminary data.</text>
</comment>
<dbReference type="AlphaFoldDB" id="A0A840N1G5"/>
<protein>
    <recommendedName>
        <fullName evidence="3">EF-hand domain-containing protein</fullName>
    </recommendedName>
</protein>
<evidence type="ECO:0000313" key="1">
    <source>
        <dbReference type="EMBL" id="MBB5052782.1"/>
    </source>
</evidence>
<evidence type="ECO:0000313" key="2">
    <source>
        <dbReference type="Proteomes" id="UP000521227"/>
    </source>
</evidence>
<name>A0A840N1G5_9BRAD</name>
<dbReference type="EMBL" id="JACHIJ010000003">
    <property type="protein sequence ID" value="MBB5052782.1"/>
    <property type="molecule type" value="Genomic_DNA"/>
</dbReference>
<organism evidence="1 2">
    <name type="scientific">Afipia massiliensis</name>
    <dbReference type="NCBI Taxonomy" id="211460"/>
    <lineage>
        <taxon>Bacteria</taxon>
        <taxon>Pseudomonadati</taxon>
        <taxon>Pseudomonadota</taxon>
        <taxon>Alphaproteobacteria</taxon>
        <taxon>Hyphomicrobiales</taxon>
        <taxon>Nitrobacteraceae</taxon>
        <taxon>Afipia</taxon>
    </lineage>
</organism>
<dbReference type="Gene3D" id="1.10.238.10">
    <property type="entry name" value="EF-hand"/>
    <property type="match status" value="1"/>
</dbReference>
<sequence length="427" mass="46844">MFAFSFATAAHAAETLSAKAYDRDGDGVLNAAETLIWRLHAQDAVLARYDTNFNGKIDAAEAEAMRTESTASFGDRSRSVKTDVLFFSNRKVAEIDKVAATRPPPPPPEIESKPSPKDCDLQQRLFIRRDRLDTYQFRDGSFMTGTVPRDKAKGASVSFTHDDIARSDSATINGRVSYVLVQNDPMNPCFAGLPKDPYAVPDFRTPSLFGSTVAVWVDGQGTISSPQAKSERSALKSGLDAQVGVIGGPLFDYQFLIASPYAQTDFRGEARAYGFTAAWEPIASDARLGGSLKAPPSPYLNWFWQVRAEVDLKHVDQVGSTALSRGDYIWGGGTARLHLIPFPDLSVYDAFGVAPFPSLVNRFYADLTLQYHREFDRGIDALQWAAEVGFNITADGGSSISVRYTDGTDKDTLVKARQYLIALNYKL</sequence>
<reference evidence="1 2" key="1">
    <citation type="submission" date="2020-08" db="EMBL/GenBank/DDBJ databases">
        <title>Genomic Encyclopedia of Type Strains, Phase IV (KMG-IV): sequencing the most valuable type-strain genomes for metagenomic binning, comparative biology and taxonomic classification.</title>
        <authorList>
            <person name="Goeker M."/>
        </authorList>
    </citation>
    <scope>NUCLEOTIDE SEQUENCE [LARGE SCALE GENOMIC DNA]</scope>
    <source>
        <strain evidence="1 2">DSM 17498</strain>
    </source>
</reference>
<proteinExistence type="predicted"/>
<evidence type="ECO:0008006" key="3">
    <source>
        <dbReference type="Google" id="ProtNLM"/>
    </source>
</evidence>